<dbReference type="EMBL" id="AADV02000005">
    <property type="protein sequence ID" value="EAM51482.1"/>
    <property type="molecule type" value="Genomic_DNA"/>
</dbReference>
<reference evidence="2" key="2">
    <citation type="submission" date="2005-06" db="EMBL/GenBank/DDBJ databases">
        <title>Sequencing of the draft genome and assembly of Crocosphaera watsonii WH 8501.</title>
        <authorList>
            <consortium name="US DOE Joint Genome Institute (JGI-PGF)"/>
            <person name="Copeland A."/>
            <person name="Lucas S."/>
            <person name="Lapidus A."/>
            <person name="Barry K."/>
            <person name="Detter C."/>
            <person name="Glavina T."/>
            <person name="Hammon N."/>
            <person name="Israni S."/>
            <person name="Pitluck S."/>
            <person name="Richardson P."/>
        </authorList>
    </citation>
    <scope>NUCLEOTIDE SEQUENCE [LARGE SCALE GENOMIC DNA]</scope>
    <source>
        <strain evidence="2">WH 8501</strain>
    </source>
</reference>
<name>Q4C5K5_CROWT</name>
<sequence>MKRNIDQFLANETRLQEYLVWVRDKSNSVEADQKIAAIREFYYSLHPSLDHDRNFSLYLDLYLSLYLSCDFSQDINLKLLDLSPDLNSAIKHCLDRKLREILQQLQQQLPDRDLDREIKKQWWKNNGATWKNELRQAMIKYRNIGHEWNFNQQQIELLKQYLTANKLLMECLNSECYVSREVREEIEDSLFLPFADLNYD</sequence>
<feature type="domain" description="NACHT conflict system C-terminal helical" evidence="1">
    <location>
        <begin position="98"/>
        <end position="193"/>
    </location>
</feature>
<proteinExistence type="predicted"/>
<protein>
    <recommendedName>
        <fullName evidence="1">NACHT conflict system C-terminal helical domain-containing protein</fullName>
    </recommendedName>
</protein>
<gene>
    <name evidence="2" type="ORF">CwatDRAFT_4617</name>
</gene>
<evidence type="ECO:0000313" key="3">
    <source>
        <dbReference type="Proteomes" id="UP000003922"/>
    </source>
</evidence>
<evidence type="ECO:0000259" key="1">
    <source>
        <dbReference type="Pfam" id="PF22727"/>
    </source>
</evidence>
<comment type="caution">
    <text evidence="2">The sequence shown here is derived from an EMBL/GenBank/DDBJ whole genome shotgun (WGS) entry which is preliminary data.</text>
</comment>
<dbReference type="RefSeq" id="WP_007304992.1">
    <property type="nucleotide sequence ID" value="NZ_AADV02000005.1"/>
</dbReference>
<reference evidence="2" key="3">
    <citation type="submission" date="2016-12" db="EMBL/GenBank/DDBJ databases">
        <title>Annotation of the draft genome assembly of Crocosphaera watsonii WH 8501.</title>
        <authorList>
            <consortium name="US DOE Joint Genome Institute (JGI-ORNL)"/>
            <person name="Larimer F."/>
            <person name="Land M."/>
        </authorList>
    </citation>
    <scope>NUCLEOTIDE SEQUENCE</scope>
    <source>
        <strain evidence="2">WH 8501</strain>
    </source>
</reference>
<reference evidence="2" key="1">
    <citation type="submission" date="2004-02" db="EMBL/GenBank/DDBJ databases">
        <authorList>
            <consortium name="DOE Joint Genome Institute"/>
        </authorList>
    </citation>
    <scope>NUCLEOTIDE SEQUENCE [LARGE SCALE GENOMIC DNA]</scope>
    <source>
        <strain evidence="2">WH 8501</strain>
    </source>
</reference>
<dbReference type="Proteomes" id="UP000003922">
    <property type="component" value="Unassembled WGS sequence"/>
</dbReference>
<dbReference type="KEGG" id="cwa:CwatDRAFT_4617"/>
<dbReference type="Pfam" id="PF22727">
    <property type="entry name" value="NCH2"/>
    <property type="match status" value="1"/>
</dbReference>
<dbReference type="AlphaFoldDB" id="Q4C5K5"/>
<evidence type="ECO:0000313" key="2">
    <source>
        <dbReference type="EMBL" id="EAM51482.1"/>
    </source>
</evidence>
<keyword evidence="3" id="KW-1185">Reference proteome</keyword>
<dbReference type="InterPro" id="IPR054501">
    <property type="entry name" value="NCH2"/>
</dbReference>
<accession>Q4C5K5</accession>
<organism evidence="2 3">
    <name type="scientific">Crocosphaera watsonii WH 8501</name>
    <dbReference type="NCBI Taxonomy" id="165597"/>
    <lineage>
        <taxon>Bacteria</taxon>
        <taxon>Bacillati</taxon>
        <taxon>Cyanobacteriota</taxon>
        <taxon>Cyanophyceae</taxon>
        <taxon>Oscillatoriophycideae</taxon>
        <taxon>Chroococcales</taxon>
        <taxon>Aphanothecaceae</taxon>
        <taxon>Crocosphaera</taxon>
    </lineage>
</organism>
<dbReference type="OrthoDB" id="448481at2"/>